<evidence type="ECO:0000313" key="2">
    <source>
        <dbReference type="Proteomes" id="UP000224401"/>
    </source>
</evidence>
<dbReference type="Pfam" id="PF13554">
    <property type="entry name" value="Phage_tail_terminator_5"/>
    <property type="match status" value="1"/>
</dbReference>
<dbReference type="EMBL" id="KY606587">
    <property type="protein sequence ID" value="ARB06113.1"/>
    <property type="molecule type" value="Genomic_DNA"/>
</dbReference>
<name>A0A1V0DY86_9CAUD</name>
<proteinExistence type="predicted"/>
<reference evidence="1 2" key="1">
    <citation type="submission" date="2017-02" db="EMBL/GenBank/DDBJ databases">
        <title>A novel roseosiphophage isolated from the oligotrophic South China Sea.</title>
        <authorList>
            <person name="Yang Y."/>
            <person name="Cai L."/>
            <person name="Zhang R."/>
        </authorList>
    </citation>
    <scope>NUCLEOTIDE SEQUENCE [LARGE SCALE GENOMIC DNA]</scope>
</reference>
<organism evidence="1 2">
    <name type="scientific">Dinoroseobacter phage vB_DshS-R5C</name>
    <dbReference type="NCBI Taxonomy" id="1965368"/>
    <lineage>
        <taxon>Viruses</taxon>
        <taxon>Duplodnaviria</taxon>
        <taxon>Heunggongvirae</taxon>
        <taxon>Uroviricota</taxon>
        <taxon>Caudoviricetes</taxon>
        <taxon>Nanhaivirus</taxon>
        <taxon>Nanhaivirus D5C</taxon>
    </lineage>
</organism>
<dbReference type="OrthoDB" id="11045at10239"/>
<sequence>MTYAVAHAAIRQRFEAQWGATTDVQWPSTKYTPGEDPWVRLQIAPANALWASFGDPGNNVERNLGQVTVQIFVQSGEGEGLAMEYADQVRAVFRNWRDAVSGVRFLEPPYARQIGFDGKWFQVNVVAPFQFDDYT</sequence>
<accession>A0A1V0DY86</accession>
<dbReference type="InterPro" id="IPR025395">
    <property type="entry name" value="Phage_tail_terminator-like"/>
</dbReference>
<dbReference type="Proteomes" id="UP000224401">
    <property type="component" value="Segment"/>
</dbReference>
<keyword evidence="2" id="KW-1185">Reference proteome</keyword>
<gene>
    <name evidence="1" type="ORF">vBDshSR5C_59</name>
</gene>
<protein>
    <submittedName>
        <fullName evidence="1">Structural protein</fullName>
    </submittedName>
</protein>
<dbReference type="Gene3D" id="3.30.2000.20">
    <property type="match status" value="1"/>
</dbReference>
<evidence type="ECO:0000313" key="1">
    <source>
        <dbReference type="EMBL" id="ARB06113.1"/>
    </source>
</evidence>